<reference evidence="1 2" key="1">
    <citation type="submission" date="2019-11" db="EMBL/GenBank/DDBJ databases">
        <authorList>
            <person name="Dong K."/>
        </authorList>
    </citation>
    <scope>NUCLEOTIDE SEQUENCE [LARGE SCALE GENOMIC DNA]</scope>
    <source>
        <strain evidence="1 2">NBRC 112902</strain>
    </source>
</reference>
<comment type="caution">
    <text evidence="1">The sequence shown here is derived from an EMBL/GenBank/DDBJ whole genome shotgun (WGS) entry which is preliminary data.</text>
</comment>
<dbReference type="AlphaFoldDB" id="A0A844HW31"/>
<gene>
    <name evidence="1" type="ORF">GL300_21210</name>
</gene>
<protein>
    <submittedName>
        <fullName evidence="1">Uncharacterized protein</fullName>
    </submittedName>
</protein>
<dbReference type="Proteomes" id="UP000449846">
    <property type="component" value="Unassembled WGS sequence"/>
</dbReference>
<organism evidence="1 2">
    <name type="scientific">Paracoccus litorisediminis</name>
    <dbReference type="NCBI Taxonomy" id="2006130"/>
    <lineage>
        <taxon>Bacteria</taxon>
        <taxon>Pseudomonadati</taxon>
        <taxon>Pseudomonadota</taxon>
        <taxon>Alphaproteobacteria</taxon>
        <taxon>Rhodobacterales</taxon>
        <taxon>Paracoccaceae</taxon>
        <taxon>Paracoccus</taxon>
    </lineage>
</organism>
<name>A0A844HW31_9RHOB</name>
<sequence length="35" mass="3627">MRIEEVNETVPGVTYPRLLKVSGACPPEDAGGALG</sequence>
<accession>A0A844HW31</accession>
<evidence type="ECO:0000313" key="1">
    <source>
        <dbReference type="EMBL" id="MTH61731.1"/>
    </source>
</evidence>
<dbReference type="EMBL" id="WMIG01000019">
    <property type="protein sequence ID" value="MTH61731.1"/>
    <property type="molecule type" value="Genomic_DNA"/>
</dbReference>
<keyword evidence="2" id="KW-1185">Reference proteome</keyword>
<proteinExistence type="predicted"/>
<evidence type="ECO:0000313" key="2">
    <source>
        <dbReference type="Proteomes" id="UP000449846"/>
    </source>
</evidence>
<dbReference type="InterPro" id="IPR024047">
    <property type="entry name" value="MM3350-like_sf"/>
</dbReference>
<dbReference type="Gene3D" id="3.10.290.30">
    <property type="entry name" value="MM3350-like"/>
    <property type="match status" value="1"/>
</dbReference>
<dbReference type="SUPFAM" id="SSF159941">
    <property type="entry name" value="MM3350-like"/>
    <property type="match status" value="1"/>
</dbReference>